<keyword evidence="2" id="KW-0645">Protease</keyword>
<feature type="domain" description="NlpC/P60" evidence="5">
    <location>
        <begin position="1"/>
        <end position="143"/>
    </location>
</feature>
<dbReference type="InterPro" id="IPR038765">
    <property type="entry name" value="Papain-like_cys_pep_sf"/>
</dbReference>
<reference evidence="6 7" key="1">
    <citation type="submission" date="2018-11" db="EMBL/GenBank/DDBJ databases">
        <authorList>
            <person name="Criscuolo A."/>
        </authorList>
    </citation>
    <scope>NUCLEOTIDE SEQUENCE [LARGE SCALE GENOMIC DNA]</scope>
    <source>
        <strain evidence="6">ACIP111625</strain>
    </source>
</reference>
<dbReference type="InterPro" id="IPR011929">
    <property type="entry name" value="Phage_pept_NlpC/P60"/>
</dbReference>
<dbReference type="InterPro" id="IPR000064">
    <property type="entry name" value="NLP_P60_dom"/>
</dbReference>
<evidence type="ECO:0000259" key="5">
    <source>
        <dbReference type="PROSITE" id="PS51935"/>
    </source>
</evidence>
<evidence type="ECO:0000256" key="4">
    <source>
        <dbReference type="ARBA" id="ARBA00022807"/>
    </source>
</evidence>
<evidence type="ECO:0000256" key="2">
    <source>
        <dbReference type="ARBA" id="ARBA00022670"/>
    </source>
</evidence>
<dbReference type="AlphaFoldDB" id="A0A3P5XAL1"/>
<dbReference type="Proteomes" id="UP000277498">
    <property type="component" value="Unassembled WGS sequence"/>
</dbReference>
<accession>A0A3P5XAL1</accession>
<protein>
    <recommendedName>
        <fullName evidence="5">NlpC/P60 domain-containing protein</fullName>
    </recommendedName>
</protein>
<dbReference type="Gene3D" id="3.90.1720.10">
    <property type="entry name" value="endopeptidase domain like (from Nostoc punctiforme)"/>
    <property type="match status" value="1"/>
</dbReference>
<dbReference type="PROSITE" id="PS51935">
    <property type="entry name" value="NLPC_P60"/>
    <property type="match status" value="1"/>
</dbReference>
<proteinExistence type="inferred from homology"/>
<name>A0A3P5XAL1_9RHOB</name>
<gene>
    <name evidence="6" type="ORF">XINFAN_03133</name>
</gene>
<dbReference type="GO" id="GO:0008234">
    <property type="term" value="F:cysteine-type peptidase activity"/>
    <property type="evidence" value="ECO:0007669"/>
    <property type="project" value="UniProtKB-KW"/>
</dbReference>
<evidence type="ECO:0000313" key="6">
    <source>
        <dbReference type="EMBL" id="VDC31779.1"/>
    </source>
</evidence>
<evidence type="ECO:0000256" key="3">
    <source>
        <dbReference type="ARBA" id="ARBA00022801"/>
    </source>
</evidence>
<organism evidence="6 7">
    <name type="scientific">Pseudogemmobacter humi</name>
    <dbReference type="NCBI Taxonomy" id="2483812"/>
    <lineage>
        <taxon>Bacteria</taxon>
        <taxon>Pseudomonadati</taxon>
        <taxon>Pseudomonadota</taxon>
        <taxon>Alphaproteobacteria</taxon>
        <taxon>Rhodobacterales</taxon>
        <taxon>Paracoccaceae</taxon>
        <taxon>Pseudogemmobacter</taxon>
    </lineage>
</organism>
<dbReference type="SUPFAM" id="SSF54001">
    <property type="entry name" value="Cysteine proteinases"/>
    <property type="match status" value="1"/>
</dbReference>
<keyword evidence="4" id="KW-0788">Thiol protease</keyword>
<keyword evidence="3" id="KW-0378">Hydrolase</keyword>
<dbReference type="RefSeq" id="WP_124087851.1">
    <property type="nucleotide sequence ID" value="NZ_UXAW01000088.1"/>
</dbReference>
<sequence>MSPGGAALEEARRWLGTPYVHQASCRGAGTDCLGLIRGIWRRLYGTEPCAVPPYSADWAEAGGEESLLSAAGLWLRAKPVGEAAPGDVLLFRMRAGGIAKHLGVQSALAPHARFIHAYSGHCVAESALTLPWERRIAARFAFPPVSV</sequence>
<comment type="similarity">
    <text evidence="1">Belongs to the peptidase C40 family.</text>
</comment>
<evidence type="ECO:0000313" key="7">
    <source>
        <dbReference type="Proteomes" id="UP000277498"/>
    </source>
</evidence>
<dbReference type="EMBL" id="UXAW01000088">
    <property type="protein sequence ID" value="VDC31779.1"/>
    <property type="molecule type" value="Genomic_DNA"/>
</dbReference>
<keyword evidence="7" id="KW-1185">Reference proteome</keyword>
<dbReference type="NCBIfam" id="TIGR02219">
    <property type="entry name" value="phage_NlpC_fam"/>
    <property type="match status" value="1"/>
</dbReference>
<dbReference type="GO" id="GO:0006508">
    <property type="term" value="P:proteolysis"/>
    <property type="evidence" value="ECO:0007669"/>
    <property type="project" value="UniProtKB-KW"/>
</dbReference>
<dbReference type="OrthoDB" id="6058745at2"/>
<evidence type="ECO:0000256" key="1">
    <source>
        <dbReference type="ARBA" id="ARBA00007074"/>
    </source>
</evidence>